<feature type="transmembrane region" description="Helical" evidence="8">
    <location>
        <begin position="607"/>
        <end position="632"/>
    </location>
</feature>
<dbReference type="CDD" id="cd17336">
    <property type="entry name" value="MFS_SLCO_OATP"/>
    <property type="match status" value="1"/>
</dbReference>
<feature type="transmembrane region" description="Helical" evidence="8">
    <location>
        <begin position="416"/>
        <end position="436"/>
    </location>
</feature>
<organism evidence="10">
    <name type="scientific">Clastoptera arizonana</name>
    <name type="common">Arizona spittle bug</name>
    <dbReference type="NCBI Taxonomy" id="38151"/>
    <lineage>
        <taxon>Eukaryota</taxon>
        <taxon>Metazoa</taxon>
        <taxon>Ecdysozoa</taxon>
        <taxon>Arthropoda</taxon>
        <taxon>Hexapoda</taxon>
        <taxon>Insecta</taxon>
        <taxon>Pterygota</taxon>
        <taxon>Neoptera</taxon>
        <taxon>Paraneoptera</taxon>
        <taxon>Hemiptera</taxon>
        <taxon>Auchenorrhyncha</taxon>
        <taxon>Cercopoidea</taxon>
        <taxon>Clastopteridae</taxon>
        <taxon>Clastoptera</taxon>
    </lineage>
</organism>
<comment type="subcellular location">
    <subcellularLocation>
        <location evidence="1 8">Cell membrane</location>
        <topology evidence="1 8">Multi-pass membrane protein</topology>
    </subcellularLocation>
</comment>
<keyword evidence="8" id="KW-0813">Transport</keyword>
<evidence type="ECO:0000256" key="8">
    <source>
        <dbReference type="RuleBase" id="RU362056"/>
    </source>
</evidence>
<dbReference type="InterPro" id="IPR002350">
    <property type="entry name" value="Kazal_dom"/>
</dbReference>
<feature type="transmembrane region" description="Helical" evidence="8">
    <location>
        <begin position="118"/>
        <end position="139"/>
    </location>
</feature>
<dbReference type="NCBIfam" id="TIGR00805">
    <property type="entry name" value="oat"/>
    <property type="match status" value="1"/>
</dbReference>
<evidence type="ECO:0000256" key="4">
    <source>
        <dbReference type="ARBA" id="ARBA00022692"/>
    </source>
</evidence>
<dbReference type="GO" id="GO:0016323">
    <property type="term" value="C:basolateral plasma membrane"/>
    <property type="evidence" value="ECO:0007669"/>
    <property type="project" value="TreeGrafter"/>
</dbReference>
<proteinExistence type="inferred from homology"/>
<feature type="transmembrane region" description="Helical" evidence="8">
    <location>
        <begin position="448"/>
        <end position="467"/>
    </location>
</feature>
<dbReference type="InterPro" id="IPR004156">
    <property type="entry name" value="OATP"/>
</dbReference>
<name>A0A1B6D0E6_9HEMI</name>
<dbReference type="InterPro" id="IPR036058">
    <property type="entry name" value="Kazal_dom_sf"/>
</dbReference>
<dbReference type="GO" id="GO:0043252">
    <property type="term" value="P:sodium-independent organic anion transport"/>
    <property type="evidence" value="ECO:0007669"/>
    <property type="project" value="TreeGrafter"/>
</dbReference>
<evidence type="ECO:0000259" key="9">
    <source>
        <dbReference type="PROSITE" id="PS51465"/>
    </source>
</evidence>
<comment type="similarity">
    <text evidence="2 8">Belongs to the organo anion transporter (TC 2.A.60) family.</text>
</comment>
<dbReference type="GO" id="GO:0006811">
    <property type="term" value="P:monoatomic ion transport"/>
    <property type="evidence" value="ECO:0007669"/>
    <property type="project" value="UniProtKB-KW"/>
</dbReference>
<evidence type="ECO:0000256" key="5">
    <source>
        <dbReference type="ARBA" id="ARBA00022989"/>
    </source>
</evidence>
<dbReference type="SUPFAM" id="SSF103473">
    <property type="entry name" value="MFS general substrate transporter"/>
    <property type="match status" value="1"/>
</dbReference>
<feature type="transmembrane region" description="Helical" evidence="8">
    <location>
        <begin position="377"/>
        <end position="396"/>
    </location>
</feature>
<evidence type="ECO:0000256" key="3">
    <source>
        <dbReference type="ARBA" id="ARBA00022475"/>
    </source>
</evidence>
<feature type="transmembrane region" description="Helical" evidence="8">
    <location>
        <begin position="304"/>
        <end position="324"/>
    </location>
</feature>
<keyword evidence="5 8" id="KW-1133">Transmembrane helix</keyword>
<evidence type="ECO:0000256" key="1">
    <source>
        <dbReference type="ARBA" id="ARBA00004651"/>
    </source>
</evidence>
<reference evidence="10" key="1">
    <citation type="submission" date="2015-12" db="EMBL/GenBank/DDBJ databases">
        <title>De novo transcriptome assembly of four potential Pierce s Disease insect vectors from Arizona vineyards.</title>
        <authorList>
            <person name="Tassone E.E."/>
        </authorList>
    </citation>
    <scope>NUCLEOTIDE SEQUENCE</scope>
</reference>
<gene>
    <name evidence="10" type="ORF">g.6067</name>
</gene>
<feature type="transmembrane region" description="Helical" evidence="8">
    <location>
        <begin position="660"/>
        <end position="683"/>
    </location>
</feature>
<keyword evidence="4 8" id="KW-0812">Transmembrane</keyword>
<dbReference type="GO" id="GO:0015347">
    <property type="term" value="F:sodium-independent organic anion transmembrane transporter activity"/>
    <property type="evidence" value="ECO:0007669"/>
    <property type="project" value="TreeGrafter"/>
</dbReference>
<dbReference type="Gene3D" id="1.20.1250.20">
    <property type="entry name" value="MFS general substrate transporter like domains"/>
    <property type="match status" value="1"/>
</dbReference>
<dbReference type="PANTHER" id="PTHR11388">
    <property type="entry name" value="ORGANIC ANION TRANSPORTER"/>
    <property type="match status" value="1"/>
</dbReference>
<dbReference type="AlphaFoldDB" id="A0A1B6D0E6"/>
<dbReference type="EMBL" id="GEDC01018150">
    <property type="protein sequence ID" value="JAS19148.1"/>
    <property type="molecule type" value="Transcribed_RNA"/>
</dbReference>
<dbReference type="Pfam" id="PF03137">
    <property type="entry name" value="OATP"/>
    <property type="match status" value="1"/>
</dbReference>
<keyword evidence="3" id="KW-1003">Cell membrane</keyword>
<sequence length="713" mass="78851">MDNSFNFRVLTPDENTSCKPNKPSEENGNIEILRQKPIPSPLQRRLTDVCTDMALTNETTCGIGCFKGPLLQRFANKKAYVILYGIVGCIYSASYSYFSGTITTLEKRFKIPSKTTGIITVGNDISQLFISVILSYYAGRGHRPRWIALGLYTVVTFCLMNALPHFLYGPGPDALSLTIEYGGLSMSNKSAVQVILNKQVLCQLNNSNTCDATEGNLAPQIILFAAQLISGFGGSLYHSLGLSYMDDNVKRSKTPALISFSYFIRMLGPAAGYALAGFCLRMYISPTLTPTISKEDPRWLGAWWLGWLILAALLFAFTSLLVLFPKTLPRAAARKVLYLEKTKLGDKLGPISTEAEIPASFSDMIVTFKRLTMNRTLMCNNLAAVFYFLGYMPYWIFMAKYIETMFKQTASYSSWVTGYIGLVFSALGILVSGLIISKYKPRARYLAAWNVVVGAVSVMGIIAYAFLGCPENEIEKAMTSSGEMKTVVPCNEMCNCQYTKYSPVCGPNGQTYISPCHAGCRGHKIVNNTLKLFTNCSCVSESHSWGQTFPELGKVSYVKPGACSVDCTTSIYIFLGIVCIMKFFGATGRASNFLVSVRCVEEKDKTVAMGFGLMLMSMFAFIPSPILFGYIIDETCLVWGRTCSGRGNCWLYNASSLRFLLNFTAVGFVAIGTLFDAGVWYFVNDLKIFDEEEEMNEVNKDELKGNNEQVASQ</sequence>
<feature type="transmembrane region" description="Helical" evidence="8">
    <location>
        <begin position="571"/>
        <end position="595"/>
    </location>
</feature>
<keyword evidence="6 8" id="KW-0472">Membrane</keyword>
<feature type="domain" description="Kazal-like" evidence="9">
    <location>
        <begin position="484"/>
        <end position="540"/>
    </location>
</feature>
<accession>A0A1B6D0E6</accession>
<feature type="transmembrane region" description="Helical" evidence="8">
    <location>
        <begin position="221"/>
        <end position="241"/>
    </location>
</feature>
<dbReference type="PROSITE" id="PS51465">
    <property type="entry name" value="KAZAL_2"/>
    <property type="match status" value="1"/>
</dbReference>
<evidence type="ECO:0000313" key="10">
    <source>
        <dbReference type="EMBL" id="JAS19148.1"/>
    </source>
</evidence>
<dbReference type="Gene3D" id="3.30.60.30">
    <property type="match status" value="1"/>
</dbReference>
<evidence type="ECO:0000256" key="2">
    <source>
        <dbReference type="ARBA" id="ARBA00009657"/>
    </source>
</evidence>
<dbReference type="PANTHER" id="PTHR11388:SF76">
    <property type="entry name" value="SOLUTE CARRIER ORGANIC ANION TRANSPORTER FAMILY MEMBER"/>
    <property type="match status" value="1"/>
</dbReference>
<dbReference type="Pfam" id="PF07648">
    <property type="entry name" value="Kazal_2"/>
    <property type="match status" value="1"/>
</dbReference>
<feature type="transmembrane region" description="Helical" evidence="8">
    <location>
        <begin position="262"/>
        <end position="284"/>
    </location>
</feature>
<evidence type="ECO:0000256" key="6">
    <source>
        <dbReference type="ARBA" id="ARBA00023136"/>
    </source>
</evidence>
<dbReference type="InterPro" id="IPR036259">
    <property type="entry name" value="MFS_trans_sf"/>
</dbReference>
<protein>
    <recommendedName>
        <fullName evidence="8">Solute carrier organic anion transporter family member</fullName>
    </recommendedName>
</protein>
<feature type="transmembrane region" description="Helical" evidence="8">
    <location>
        <begin position="146"/>
        <end position="168"/>
    </location>
</feature>
<keyword evidence="8" id="KW-0406">Ion transport</keyword>
<dbReference type="SUPFAM" id="SSF100895">
    <property type="entry name" value="Kazal-type serine protease inhibitors"/>
    <property type="match status" value="1"/>
</dbReference>
<evidence type="ECO:0000256" key="7">
    <source>
        <dbReference type="ARBA" id="ARBA00023157"/>
    </source>
</evidence>
<feature type="transmembrane region" description="Helical" evidence="8">
    <location>
        <begin position="79"/>
        <end position="98"/>
    </location>
</feature>
<keyword evidence="7" id="KW-1015">Disulfide bond</keyword>